<evidence type="ECO:0000313" key="10">
    <source>
        <dbReference type="Proteomes" id="UP000552836"/>
    </source>
</evidence>
<feature type="transmembrane region" description="Helical" evidence="6">
    <location>
        <begin position="349"/>
        <end position="368"/>
    </location>
</feature>
<dbReference type="Proteomes" id="UP000648663">
    <property type="component" value="Unassembled WGS sequence"/>
</dbReference>
<keyword evidence="2 5" id="KW-0812">Transmembrane</keyword>
<dbReference type="GO" id="GO:0008137">
    <property type="term" value="F:NADH dehydrogenase (ubiquinone) activity"/>
    <property type="evidence" value="ECO:0007669"/>
    <property type="project" value="InterPro"/>
</dbReference>
<feature type="transmembrane region" description="Helical" evidence="6">
    <location>
        <begin position="29"/>
        <end position="50"/>
    </location>
</feature>
<dbReference type="InterPro" id="IPR001750">
    <property type="entry name" value="ND/Mrp_TM"/>
</dbReference>
<feature type="transmembrane region" description="Helical" evidence="6">
    <location>
        <begin position="6"/>
        <end position="22"/>
    </location>
</feature>
<feature type="transmembrane region" description="Helical" evidence="6">
    <location>
        <begin position="62"/>
        <end position="90"/>
    </location>
</feature>
<keyword evidence="3 6" id="KW-1133">Transmembrane helix</keyword>
<reference evidence="11" key="2">
    <citation type="journal article" date="2019" name="Int. J. Syst. Evol. Microbiol.">
        <title>The Global Catalogue of Microorganisms (GCM) 10K type strain sequencing project: providing services to taxonomists for standard genome sequencing and annotation.</title>
        <authorList>
            <consortium name="The Broad Institute Genomics Platform"/>
            <consortium name="The Broad Institute Genome Sequencing Center for Infectious Disease"/>
            <person name="Wu L."/>
            <person name="Ma J."/>
        </authorList>
    </citation>
    <scope>NUCLEOTIDE SEQUENCE [LARGE SCALE GENOMIC DNA]</scope>
    <source>
        <strain evidence="11">CGMCC 4.5581</strain>
    </source>
</reference>
<dbReference type="PRINTS" id="PR01434">
    <property type="entry name" value="NADHDHGNASE5"/>
</dbReference>
<proteinExistence type="predicted"/>
<dbReference type="GO" id="GO:0015990">
    <property type="term" value="P:electron transport coupled proton transport"/>
    <property type="evidence" value="ECO:0007669"/>
    <property type="project" value="TreeGrafter"/>
</dbReference>
<comment type="subcellular location">
    <subcellularLocation>
        <location evidence="1">Endomembrane system</location>
        <topology evidence="1">Multi-pass membrane protein</topology>
    </subcellularLocation>
    <subcellularLocation>
        <location evidence="5">Membrane</location>
        <topology evidence="5">Multi-pass membrane protein</topology>
    </subcellularLocation>
</comment>
<evidence type="ECO:0000256" key="3">
    <source>
        <dbReference type="ARBA" id="ARBA00022989"/>
    </source>
</evidence>
<evidence type="ECO:0000259" key="7">
    <source>
        <dbReference type="Pfam" id="PF00361"/>
    </source>
</evidence>
<organism evidence="9 10">
    <name type="scientific">Modestobacter marinus</name>
    <dbReference type="NCBI Taxonomy" id="477641"/>
    <lineage>
        <taxon>Bacteria</taxon>
        <taxon>Bacillati</taxon>
        <taxon>Actinomycetota</taxon>
        <taxon>Actinomycetes</taxon>
        <taxon>Geodermatophilales</taxon>
        <taxon>Geodermatophilaceae</taxon>
        <taxon>Modestobacter</taxon>
    </lineage>
</organism>
<keyword evidence="4 6" id="KW-0472">Membrane</keyword>
<evidence type="ECO:0000256" key="2">
    <source>
        <dbReference type="ARBA" id="ARBA00022692"/>
    </source>
</evidence>
<dbReference type="AlphaFoldDB" id="A0A846LQR4"/>
<dbReference type="EMBL" id="BMMI01000002">
    <property type="protein sequence ID" value="GGL60177.1"/>
    <property type="molecule type" value="Genomic_DNA"/>
</dbReference>
<dbReference type="PANTHER" id="PTHR42829">
    <property type="entry name" value="NADH-UBIQUINONE OXIDOREDUCTASE CHAIN 5"/>
    <property type="match status" value="1"/>
</dbReference>
<evidence type="ECO:0000256" key="1">
    <source>
        <dbReference type="ARBA" id="ARBA00004127"/>
    </source>
</evidence>
<sequence length="645" mass="65187">MTGLLWAVAVLPAAVGALLCVLGRRADRAAPATGIGTAAVVLALSIAVALERPAVQAPFLPAAGFGLAVDPLAAVVLPAVTAVTLLVLVFSAGDVEGARARFTGLMLLFAAAVVVTVTATTLPTLLFAWEVMGATSYALIGFRWQEEHRVGAGLTAFLTTRTADLGLYLAAGAALAGGTGLALDELAGADGGWLHVVAAGVLVAALGKAAQLPFTAWLSAAMQGPSPVSALLHSAAMVAMGGYLLLRTAPLLAATGWAGPVTAWAGVLTALLLGAVAVAQRDLKQLLAASTAAQLGFVVLGAGVGSVAGGTAHLVAHAATKALLFLVAGAWLSALGTKQLAALRGAARLWPLVGVCAAIGALALAGVVPLSLWATKDEVLAGALEESLALYLAGLAAAALSAAYAGKVLWLVWRPLPARAEEGYDTEEDGTRRVGPLERAPLVVLAVGAAVLGLLALPPVGEALHRLLGETGAPTASWAEMAISALLAIGGVLVMASARVRRVSWGRVGSWFTGWLGLARATDLVVVRPVLRAAEALARFDDRRLTPAVHGTARGALHLAAGAARFDDDRLDRGVRASSAGTVRLADAAGRADLAGPDAAVRSLAAGTRWLGGWARRTQTGQLHQYYVSAAVVLAAALALLLAVR</sequence>
<dbReference type="RefSeq" id="WP_166756428.1">
    <property type="nucleotide sequence ID" value="NZ_BAABJU010000003.1"/>
</dbReference>
<dbReference type="GO" id="GO:0012505">
    <property type="term" value="C:endomembrane system"/>
    <property type="evidence" value="ECO:0007669"/>
    <property type="project" value="UniProtKB-SubCell"/>
</dbReference>
<evidence type="ECO:0000256" key="4">
    <source>
        <dbReference type="ARBA" id="ARBA00023136"/>
    </source>
</evidence>
<dbReference type="Gene3D" id="1.20.5.2700">
    <property type="match status" value="1"/>
</dbReference>
<reference evidence="8" key="4">
    <citation type="submission" date="2024-05" db="EMBL/GenBank/DDBJ databases">
        <authorList>
            <person name="Sun Q."/>
            <person name="Zhou Y."/>
        </authorList>
    </citation>
    <scope>NUCLEOTIDE SEQUENCE</scope>
    <source>
        <strain evidence="8">CGMCC 4.5581</strain>
    </source>
</reference>
<keyword evidence="9" id="KW-0830">Ubiquinone</keyword>
<feature type="transmembrane region" description="Helical" evidence="6">
    <location>
        <begin position="261"/>
        <end position="279"/>
    </location>
</feature>
<feature type="transmembrane region" description="Helical" evidence="6">
    <location>
        <begin position="314"/>
        <end position="337"/>
    </location>
</feature>
<evidence type="ECO:0000256" key="6">
    <source>
        <dbReference type="SAM" id="Phobius"/>
    </source>
</evidence>
<feature type="domain" description="NADH:quinone oxidoreductase/Mrp antiporter transmembrane" evidence="7">
    <location>
        <begin position="120"/>
        <end position="392"/>
    </location>
</feature>
<dbReference type="Pfam" id="PF00361">
    <property type="entry name" value="Proton_antipo_M"/>
    <property type="match status" value="1"/>
</dbReference>
<dbReference type="InterPro" id="IPR003945">
    <property type="entry name" value="NU5C-like"/>
</dbReference>
<feature type="transmembrane region" description="Helical" evidence="6">
    <location>
        <begin position="388"/>
        <end position="413"/>
    </location>
</feature>
<gene>
    <name evidence="9" type="ORF">FB380_003292</name>
    <name evidence="8" type="ORF">GCM10011589_15250</name>
</gene>
<evidence type="ECO:0000313" key="9">
    <source>
        <dbReference type="EMBL" id="NIH68804.1"/>
    </source>
</evidence>
<feature type="transmembrane region" description="Helical" evidence="6">
    <location>
        <begin position="102"/>
        <end position="120"/>
    </location>
</feature>
<keyword evidence="11" id="KW-1185">Reference proteome</keyword>
<name>A0A846LQR4_9ACTN</name>
<comment type="caution">
    <text evidence="9">The sequence shown here is derived from an EMBL/GenBank/DDBJ whole genome shotgun (WGS) entry which is preliminary data.</text>
</comment>
<evidence type="ECO:0000313" key="8">
    <source>
        <dbReference type="EMBL" id="GGL60177.1"/>
    </source>
</evidence>
<dbReference type="PANTHER" id="PTHR42829:SF2">
    <property type="entry name" value="NADH-UBIQUINONE OXIDOREDUCTASE CHAIN 5"/>
    <property type="match status" value="1"/>
</dbReference>
<dbReference type="GO" id="GO:0003954">
    <property type="term" value="F:NADH dehydrogenase activity"/>
    <property type="evidence" value="ECO:0007669"/>
    <property type="project" value="TreeGrafter"/>
</dbReference>
<evidence type="ECO:0000313" key="11">
    <source>
        <dbReference type="Proteomes" id="UP000648663"/>
    </source>
</evidence>
<protein>
    <submittedName>
        <fullName evidence="9">NADH:ubiquinone oxidoreductase subunit 5 (Subunit L)/multisubunit Na+/H+ antiporter MnhA subunit</fullName>
    </submittedName>
</protein>
<dbReference type="Proteomes" id="UP000552836">
    <property type="component" value="Unassembled WGS sequence"/>
</dbReference>
<feature type="transmembrane region" description="Helical" evidence="6">
    <location>
        <begin position="626"/>
        <end position="644"/>
    </location>
</feature>
<dbReference type="GO" id="GO:0016020">
    <property type="term" value="C:membrane"/>
    <property type="evidence" value="ECO:0007669"/>
    <property type="project" value="UniProtKB-SubCell"/>
</dbReference>
<reference evidence="9 10" key="3">
    <citation type="submission" date="2020-02" db="EMBL/GenBank/DDBJ databases">
        <title>Sequencing the genomes of 1000 actinobacteria strains.</title>
        <authorList>
            <person name="Klenk H.-P."/>
        </authorList>
    </citation>
    <scope>NUCLEOTIDE SEQUENCE [LARGE SCALE GENOMIC DNA]</scope>
    <source>
        <strain evidence="9 10">DSM 45201</strain>
    </source>
</reference>
<feature type="transmembrane region" description="Helical" evidence="6">
    <location>
        <begin position="442"/>
        <end position="461"/>
    </location>
</feature>
<feature type="transmembrane region" description="Helical" evidence="6">
    <location>
        <begin position="286"/>
        <end position="308"/>
    </location>
</feature>
<evidence type="ECO:0000256" key="5">
    <source>
        <dbReference type="RuleBase" id="RU000320"/>
    </source>
</evidence>
<dbReference type="EMBL" id="JAAMPA010000002">
    <property type="protein sequence ID" value="NIH68804.1"/>
    <property type="molecule type" value="Genomic_DNA"/>
</dbReference>
<feature type="transmembrane region" description="Helical" evidence="6">
    <location>
        <begin position="230"/>
        <end position="249"/>
    </location>
</feature>
<feature type="transmembrane region" description="Helical" evidence="6">
    <location>
        <begin position="481"/>
        <end position="500"/>
    </location>
</feature>
<accession>A0A846LQR4</accession>
<dbReference type="GO" id="GO:0042773">
    <property type="term" value="P:ATP synthesis coupled electron transport"/>
    <property type="evidence" value="ECO:0007669"/>
    <property type="project" value="InterPro"/>
</dbReference>
<reference evidence="8" key="1">
    <citation type="journal article" date="2014" name="Int. J. Syst. Evol. Microbiol.">
        <title>Complete genome of a new Firmicutes species belonging to the dominant human colonic microbiota ('Ruminococcus bicirculans') reveals two chromosomes and a selective capacity to utilize plant glucans.</title>
        <authorList>
            <consortium name="NISC Comparative Sequencing Program"/>
            <person name="Wegmann U."/>
            <person name="Louis P."/>
            <person name="Goesmann A."/>
            <person name="Henrissat B."/>
            <person name="Duncan S.H."/>
            <person name="Flint H.J."/>
        </authorList>
    </citation>
    <scope>NUCLEOTIDE SEQUENCE</scope>
    <source>
        <strain evidence="8">CGMCC 4.5581</strain>
    </source>
</reference>
<feature type="transmembrane region" description="Helical" evidence="6">
    <location>
        <begin position="195"/>
        <end position="218"/>
    </location>
</feature>